<organism evidence="3 4">
    <name type="scientific">Terrabacter carboxydivorans</name>
    <dbReference type="NCBI Taxonomy" id="619730"/>
    <lineage>
        <taxon>Bacteria</taxon>
        <taxon>Bacillati</taxon>
        <taxon>Actinomycetota</taxon>
        <taxon>Actinomycetes</taxon>
        <taxon>Micrococcales</taxon>
        <taxon>Intrasporangiaceae</taxon>
        <taxon>Terrabacter</taxon>
    </lineage>
</organism>
<comment type="similarity">
    <text evidence="1">Belongs to the short-chain dehydrogenases/reductases (SDR) family.</text>
</comment>
<dbReference type="SUPFAM" id="SSF51735">
    <property type="entry name" value="NAD(P)-binding Rossmann-fold domains"/>
    <property type="match status" value="1"/>
</dbReference>
<keyword evidence="4" id="KW-1185">Reference proteome</keyword>
<name>A0ABN3LQM6_9MICO</name>
<evidence type="ECO:0000313" key="3">
    <source>
        <dbReference type="EMBL" id="GAA2488348.1"/>
    </source>
</evidence>
<reference evidence="3 4" key="1">
    <citation type="journal article" date="2019" name="Int. J. Syst. Evol. Microbiol.">
        <title>The Global Catalogue of Microorganisms (GCM) 10K type strain sequencing project: providing services to taxonomists for standard genome sequencing and annotation.</title>
        <authorList>
            <consortium name="The Broad Institute Genomics Platform"/>
            <consortium name="The Broad Institute Genome Sequencing Center for Infectious Disease"/>
            <person name="Wu L."/>
            <person name="Ma J."/>
        </authorList>
    </citation>
    <scope>NUCLEOTIDE SEQUENCE [LARGE SCALE GENOMIC DNA]</scope>
    <source>
        <strain evidence="3 4">JCM 16259</strain>
    </source>
</reference>
<dbReference type="InterPro" id="IPR036291">
    <property type="entry name" value="NAD(P)-bd_dom_sf"/>
</dbReference>
<dbReference type="Gene3D" id="3.40.50.720">
    <property type="entry name" value="NAD(P)-binding Rossmann-like Domain"/>
    <property type="match status" value="1"/>
</dbReference>
<keyword evidence="2" id="KW-0560">Oxidoreductase</keyword>
<dbReference type="PANTHER" id="PTHR42760">
    <property type="entry name" value="SHORT-CHAIN DEHYDROGENASES/REDUCTASES FAMILY MEMBER"/>
    <property type="match status" value="1"/>
</dbReference>
<sequence length="266" mass="26981">MTAPSPAGHSTDLAGRTAVVTGGAGPLGRVLGDALATAGARVVVVDLDEAACAAAADALPGSGHVALGANLLEPQGISHVVDEVTALGACDVLVNNAAFTGTSGVPGYAVPFEEQTDDAFAMALALNLTAPFSLTRRLAPLLRTGGHGSVVNVSSIYGLVGPNMGLYEGTRMGNPAAYAASKGGIAQLTRYLSTVLAPEVRVNAFAPGGIARGQDEAFVERYERLTPLARMGTEDDFRGVVTWLASDASAYVTGQVVAVDGGWTAW</sequence>
<comment type="caution">
    <text evidence="3">The sequence shown here is derived from an EMBL/GenBank/DDBJ whole genome shotgun (WGS) entry which is preliminary data.</text>
</comment>
<evidence type="ECO:0000256" key="1">
    <source>
        <dbReference type="ARBA" id="ARBA00006484"/>
    </source>
</evidence>
<dbReference type="RefSeq" id="WP_344255541.1">
    <property type="nucleotide sequence ID" value="NZ_BAAARE010000011.1"/>
</dbReference>
<gene>
    <name evidence="3" type="ORF">GCM10009858_28010</name>
</gene>
<proteinExistence type="inferred from homology"/>
<dbReference type="PRINTS" id="PR00081">
    <property type="entry name" value="GDHRDH"/>
</dbReference>
<evidence type="ECO:0000256" key="2">
    <source>
        <dbReference type="ARBA" id="ARBA00023002"/>
    </source>
</evidence>
<dbReference type="PANTHER" id="PTHR42760:SF133">
    <property type="entry name" value="3-OXOACYL-[ACYL-CARRIER-PROTEIN] REDUCTASE"/>
    <property type="match status" value="1"/>
</dbReference>
<accession>A0ABN3LQM6</accession>
<dbReference type="EMBL" id="BAAARE010000011">
    <property type="protein sequence ID" value="GAA2488348.1"/>
    <property type="molecule type" value="Genomic_DNA"/>
</dbReference>
<protein>
    <submittedName>
        <fullName evidence="3">SDR family oxidoreductase</fullName>
    </submittedName>
</protein>
<dbReference type="PRINTS" id="PR00080">
    <property type="entry name" value="SDRFAMILY"/>
</dbReference>
<dbReference type="Pfam" id="PF13561">
    <property type="entry name" value="adh_short_C2"/>
    <property type="match status" value="1"/>
</dbReference>
<dbReference type="Proteomes" id="UP001500730">
    <property type="component" value="Unassembled WGS sequence"/>
</dbReference>
<evidence type="ECO:0000313" key="4">
    <source>
        <dbReference type="Proteomes" id="UP001500730"/>
    </source>
</evidence>
<dbReference type="InterPro" id="IPR002347">
    <property type="entry name" value="SDR_fam"/>
</dbReference>